<keyword evidence="10" id="KW-1133">Transmembrane helix</keyword>
<evidence type="ECO:0000256" key="2">
    <source>
        <dbReference type="ARBA" id="ARBA00010617"/>
    </source>
</evidence>
<keyword evidence="10" id="KW-0812">Transmembrane</keyword>
<evidence type="ECO:0000256" key="3">
    <source>
        <dbReference type="ARBA" id="ARBA00022617"/>
    </source>
</evidence>
<evidence type="ECO:0000256" key="8">
    <source>
        <dbReference type="PIRSR" id="PIRSR602401-1"/>
    </source>
</evidence>
<sequence length="553" mass="61753">MAPNYPSGDQVSAAGATVTKPFLLSLLAASIVLLITLKRKRTAASKLPPLPPTPPSWPLIGNLPEVMFHSKPMFRWVHDVMKEMNTDTCLIRLPAGGPTIVPVLDPAIAREMLRKHDASFADRPTSFGSHVISGGYVTAVLGPHNDQWRKMRKVMTSEIVSPARLPFPTRLHKDKLETEFAKFMAMLKQLNISITRCISGKSVDLRIATQHYCGNVMRKMLFGRRFFGEPTSDGGPGPMEVKHVEALFTGLKYLYFSGVSDYLPWLRGWDVDGKEKIVREADKTIKALQNPIIDERIRQWRSGERKEIDDLIDVLVTLKDDVDRKPLLTPQEIKSQAAELMMAVIDNPSNAVEWTMAELINQPDLMAKAVEEIDRVVGKESRLVHESDFGSLHYVKACVREAFRLHPVYPFNVPHVSTCDTVVAGYLIPKGSHALLSRYGLGRNPEVWTDPLKFDPDRHLDGTGDHNSVVLAEHDLRFISFSTGRRGCVAAVLGTCMTTMLLARLLQCFTWAPLEDGKGVIDLAEAKDELFLATPLVAFPKPRLAPHLYPKTN</sequence>
<evidence type="ECO:0000256" key="10">
    <source>
        <dbReference type="SAM" id="Phobius"/>
    </source>
</evidence>
<evidence type="ECO:0000256" key="5">
    <source>
        <dbReference type="ARBA" id="ARBA00023002"/>
    </source>
</evidence>
<dbReference type="PANTHER" id="PTHR47944">
    <property type="entry name" value="CYTOCHROME P450 98A9"/>
    <property type="match status" value="1"/>
</dbReference>
<dbReference type="Gene3D" id="1.10.630.10">
    <property type="entry name" value="Cytochrome P450"/>
    <property type="match status" value="1"/>
</dbReference>
<dbReference type="GO" id="GO:0005506">
    <property type="term" value="F:iron ion binding"/>
    <property type="evidence" value="ECO:0007669"/>
    <property type="project" value="InterPro"/>
</dbReference>
<dbReference type="InterPro" id="IPR036396">
    <property type="entry name" value="Cyt_P450_sf"/>
</dbReference>
<comment type="caution">
    <text evidence="11">The sequence shown here is derived from an EMBL/GenBank/DDBJ whole genome shotgun (WGS) entry which is preliminary data.</text>
</comment>
<dbReference type="PANTHER" id="PTHR47944:SF19">
    <property type="entry name" value="CYTOCHROME P450 77A4"/>
    <property type="match status" value="1"/>
</dbReference>
<evidence type="ECO:0000256" key="1">
    <source>
        <dbReference type="ARBA" id="ARBA00001971"/>
    </source>
</evidence>
<accession>A0AAV0GY59</accession>
<dbReference type="GO" id="GO:0020037">
    <property type="term" value="F:heme binding"/>
    <property type="evidence" value="ECO:0007669"/>
    <property type="project" value="InterPro"/>
</dbReference>
<keyword evidence="12" id="KW-1185">Reference proteome</keyword>
<evidence type="ECO:0008006" key="13">
    <source>
        <dbReference type="Google" id="ProtNLM"/>
    </source>
</evidence>
<dbReference type="InterPro" id="IPR001128">
    <property type="entry name" value="Cyt_P450"/>
</dbReference>
<evidence type="ECO:0000256" key="4">
    <source>
        <dbReference type="ARBA" id="ARBA00022723"/>
    </source>
</evidence>
<dbReference type="SUPFAM" id="SSF48264">
    <property type="entry name" value="Cytochrome P450"/>
    <property type="match status" value="1"/>
</dbReference>
<dbReference type="Proteomes" id="UP001154282">
    <property type="component" value="Unassembled WGS sequence"/>
</dbReference>
<dbReference type="InterPro" id="IPR002401">
    <property type="entry name" value="Cyt_P450_E_grp-I"/>
</dbReference>
<dbReference type="GO" id="GO:0004497">
    <property type="term" value="F:monooxygenase activity"/>
    <property type="evidence" value="ECO:0007669"/>
    <property type="project" value="UniProtKB-KW"/>
</dbReference>
<comment type="similarity">
    <text evidence="2 9">Belongs to the cytochrome P450 family.</text>
</comment>
<dbReference type="AlphaFoldDB" id="A0AAV0GY59"/>
<organism evidence="11 12">
    <name type="scientific">Linum tenue</name>
    <dbReference type="NCBI Taxonomy" id="586396"/>
    <lineage>
        <taxon>Eukaryota</taxon>
        <taxon>Viridiplantae</taxon>
        <taxon>Streptophyta</taxon>
        <taxon>Embryophyta</taxon>
        <taxon>Tracheophyta</taxon>
        <taxon>Spermatophyta</taxon>
        <taxon>Magnoliopsida</taxon>
        <taxon>eudicotyledons</taxon>
        <taxon>Gunneridae</taxon>
        <taxon>Pentapetalae</taxon>
        <taxon>rosids</taxon>
        <taxon>fabids</taxon>
        <taxon>Malpighiales</taxon>
        <taxon>Linaceae</taxon>
        <taxon>Linum</taxon>
    </lineage>
</organism>
<evidence type="ECO:0000256" key="6">
    <source>
        <dbReference type="ARBA" id="ARBA00023004"/>
    </source>
</evidence>
<keyword evidence="10" id="KW-0472">Membrane</keyword>
<name>A0AAV0GY59_9ROSI</name>
<evidence type="ECO:0000256" key="7">
    <source>
        <dbReference type="ARBA" id="ARBA00023033"/>
    </source>
</evidence>
<evidence type="ECO:0000313" key="12">
    <source>
        <dbReference type="Proteomes" id="UP001154282"/>
    </source>
</evidence>
<reference evidence="11" key="1">
    <citation type="submission" date="2022-08" db="EMBL/GenBank/DDBJ databases">
        <authorList>
            <person name="Gutierrez-Valencia J."/>
        </authorList>
    </citation>
    <scope>NUCLEOTIDE SEQUENCE</scope>
</reference>
<dbReference type="PRINTS" id="PR00463">
    <property type="entry name" value="EP450I"/>
</dbReference>
<comment type="cofactor">
    <cofactor evidence="1 8">
        <name>heme</name>
        <dbReference type="ChEBI" id="CHEBI:30413"/>
    </cofactor>
</comment>
<keyword evidence="5 9" id="KW-0560">Oxidoreductase</keyword>
<dbReference type="Pfam" id="PF00067">
    <property type="entry name" value="p450"/>
    <property type="match status" value="1"/>
</dbReference>
<dbReference type="EMBL" id="CAMGYJ010000002">
    <property type="protein sequence ID" value="CAI0377304.1"/>
    <property type="molecule type" value="Genomic_DNA"/>
</dbReference>
<feature type="binding site" description="axial binding residue" evidence="8">
    <location>
        <position position="488"/>
    </location>
    <ligand>
        <name>heme</name>
        <dbReference type="ChEBI" id="CHEBI:30413"/>
    </ligand>
    <ligandPart>
        <name>Fe</name>
        <dbReference type="ChEBI" id="CHEBI:18248"/>
    </ligandPart>
</feature>
<keyword evidence="4 8" id="KW-0479">Metal-binding</keyword>
<protein>
    <recommendedName>
        <fullName evidence="13">Cytochrome P450</fullName>
    </recommendedName>
</protein>
<dbReference type="GO" id="GO:0016705">
    <property type="term" value="F:oxidoreductase activity, acting on paired donors, with incorporation or reduction of molecular oxygen"/>
    <property type="evidence" value="ECO:0007669"/>
    <property type="project" value="InterPro"/>
</dbReference>
<proteinExistence type="inferred from homology"/>
<gene>
    <name evidence="11" type="ORF">LITE_LOCUS1416</name>
</gene>
<keyword evidence="7 9" id="KW-0503">Monooxygenase</keyword>
<evidence type="ECO:0000256" key="9">
    <source>
        <dbReference type="RuleBase" id="RU000461"/>
    </source>
</evidence>
<dbReference type="PROSITE" id="PS00086">
    <property type="entry name" value="CYTOCHROME_P450"/>
    <property type="match status" value="1"/>
</dbReference>
<evidence type="ECO:0000313" key="11">
    <source>
        <dbReference type="EMBL" id="CAI0377304.1"/>
    </source>
</evidence>
<feature type="transmembrane region" description="Helical" evidence="10">
    <location>
        <begin position="20"/>
        <end position="37"/>
    </location>
</feature>
<keyword evidence="3 8" id="KW-0349">Heme</keyword>
<keyword evidence="6 8" id="KW-0408">Iron</keyword>
<dbReference type="InterPro" id="IPR017972">
    <property type="entry name" value="Cyt_P450_CS"/>
</dbReference>